<dbReference type="InterPro" id="IPR036388">
    <property type="entry name" value="WH-like_DNA-bd_sf"/>
</dbReference>
<sequence>MLRRTQDFRGLTQRRRLRLLQSIQRGPGRRAGEIASECGIPLNTARDHLRVLENDGLIRSETVHVSTRGRPPIIFYPVREATTSEAPRNEASTLE</sequence>
<dbReference type="EMBL" id="BSET01000002">
    <property type="protein sequence ID" value="GLK02111.1"/>
    <property type="molecule type" value="Genomic_DNA"/>
</dbReference>
<reference evidence="1" key="1">
    <citation type="journal article" date="2014" name="Int. J. Syst. Evol. Microbiol.">
        <title>Complete genome sequence of Corynebacterium casei LMG S-19264T (=DSM 44701T), isolated from a smear-ripened cheese.</title>
        <authorList>
            <consortium name="US DOE Joint Genome Institute (JGI-PGF)"/>
            <person name="Walter F."/>
            <person name="Albersmeier A."/>
            <person name="Kalinowski J."/>
            <person name="Ruckert C."/>
        </authorList>
    </citation>
    <scope>NUCLEOTIDE SEQUENCE</scope>
    <source>
        <strain evidence="1">VKM Ac-1958</strain>
    </source>
</reference>
<dbReference type="Gene3D" id="1.10.10.10">
    <property type="entry name" value="Winged helix-like DNA-binding domain superfamily/Winged helix DNA-binding domain"/>
    <property type="match status" value="1"/>
</dbReference>
<accession>A0A9W6HSJ2</accession>
<comment type="caution">
    <text evidence="1">The sequence shown here is derived from an EMBL/GenBank/DDBJ whole genome shotgun (WGS) entry which is preliminary data.</text>
</comment>
<proteinExistence type="predicted"/>
<dbReference type="SUPFAM" id="SSF46785">
    <property type="entry name" value="Winged helix' DNA-binding domain"/>
    <property type="match status" value="1"/>
</dbReference>
<keyword evidence="2" id="KW-1185">Reference proteome</keyword>
<protein>
    <recommendedName>
        <fullName evidence="3">ArsR family transcriptional regulator</fullName>
    </recommendedName>
</protein>
<reference evidence="1" key="2">
    <citation type="submission" date="2023-01" db="EMBL/GenBank/DDBJ databases">
        <authorList>
            <person name="Sun Q."/>
            <person name="Evtushenko L."/>
        </authorList>
    </citation>
    <scope>NUCLEOTIDE SEQUENCE</scope>
    <source>
        <strain evidence="1">VKM Ac-1958</strain>
    </source>
</reference>
<dbReference type="Proteomes" id="UP001142325">
    <property type="component" value="Unassembled WGS sequence"/>
</dbReference>
<evidence type="ECO:0000313" key="1">
    <source>
        <dbReference type="EMBL" id="GLK02111.1"/>
    </source>
</evidence>
<dbReference type="InterPro" id="IPR036390">
    <property type="entry name" value="WH_DNA-bd_sf"/>
</dbReference>
<name>A0A9W6HSJ2_9MICO</name>
<dbReference type="InterPro" id="IPR011991">
    <property type="entry name" value="ArsR-like_HTH"/>
</dbReference>
<organism evidence="1 2">
    <name type="scientific">Microbacterium keratanolyticum</name>
    <dbReference type="NCBI Taxonomy" id="67574"/>
    <lineage>
        <taxon>Bacteria</taxon>
        <taxon>Bacillati</taxon>
        <taxon>Actinomycetota</taxon>
        <taxon>Actinomycetes</taxon>
        <taxon>Micrococcales</taxon>
        <taxon>Microbacteriaceae</taxon>
        <taxon>Microbacterium</taxon>
    </lineage>
</organism>
<gene>
    <name evidence="1" type="ORF">GCM10017596_18260</name>
</gene>
<evidence type="ECO:0000313" key="2">
    <source>
        <dbReference type="Proteomes" id="UP001142325"/>
    </source>
</evidence>
<dbReference type="CDD" id="cd00090">
    <property type="entry name" value="HTH_ARSR"/>
    <property type="match status" value="1"/>
</dbReference>
<dbReference type="AlphaFoldDB" id="A0A9W6HSJ2"/>
<dbReference type="Pfam" id="PF12840">
    <property type="entry name" value="HTH_20"/>
    <property type="match status" value="1"/>
</dbReference>
<evidence type="ECO:0008006" key="3">
    <source>
        <dbReference type="Google" id="ProtNLM"/>
    </source>
</evidence>
<dbReference type="RefSeq" id="WP_204939688.1">
    <property type="nucleotide sequence ID" value="NZ_BAAAUM010000002.1"/>
</dbReference>